<dbReference type="InterPro" id="IPR036412">
    <property type="entry name" value="HAD-like_sf"/>
</dbReference>
<evidence type="ECO:0000313" key="2">
    <source>
        <dbReference type="Proteomes" id="UP000824208"/>
    </source>
</evidence>
<dbReference type="Proteomes" id="UP000824208">
    <property type="component" value="Unassembled WGS sequence"/>
</dbReference>
<protein>
    <submittedName>
        <fullName evidence="1">HAD family hydrolase</fullName>
    </submittedName>
</protein>
<reference evidence="1" key="1">
    <citation type="journal article" date="2021" name="PeerJ">
        <title>Extensive microbial diversity within the chicken gut microbiome revealed by metagenomics and culture.</title>
        <authorList>
            <person name="Gilroy R."/>
            <person name="Ravi A."/>
            <person name="Getino M."/>
            <person name="Pursley I."/>
            <person name="Horton D.L."/>
            <person name="Alikhan N.F."/>
            <person name="Baker D."/>
            <person name="Gharbi K."/>
            <person name="Hall N."/>
            <person name="Watson M."/>
            <person name="Adriaenssens E.M."/>
            <person name="Foster-Nyarko E."/>
            <person name="Jarju S."/>
            <person name="Secka A."/>
            <person name="Antonio M."/>
            <person name="Oren A."/>
            <person name="Chaudhuri R.R."/>
            <person name="La Ragione R."/>
            <person name="Hildebrand F."/>
            <person name="Pallen M.J."/>
        </authorList>
    </citation>
    <scope>NUCLEOTIDE SEQUENCE</scope>
    <source>
        <strain evidence="1">CHK189-11263</strain>
    </source>
</reference>
<dbReference type="SFLD" id="SFLDS00003">
    <property type="entry name" value="Haloacid_Dehalogenase"/>
    <property type="match status" value="1"/>
</dbReference>
<sequence length="221" mass="23736">MAAPIKADGILLDLDGTLWDAVEGICRGWNAGFAACGLEPNLTVPQLRACMGLLMEDIAARILPQIPTVPARMEIMAVCYRYQLQYLSRHGGTLYPGVRETLEALAGTLPLFIVSNCQDGYIQCFLRYYHMEPLIRDFLCPGQSGRAKAENIAALVRRYGLQHPVYVGDTQGDCAAAHAAGVPFLHAAYGFGTAEGAEGSIASFDQLSGAVVPLRPAPGRP</sequence>
<dbReference type="InterPro" id="IPR023198">
    <property type="entry name" value="PGP-like_dom2"/>
</dbReference>
<dbReference type="SFLD" id="SFLDG01129">
    <property type="entry name" value="C1.5:_HAD__Beta-PGM__Phosphata"/>
    <property type="match status" value="1"/>
</dbReference>
<dbReference type="InterPro" id="IPR050155">
    <property type="entry name" value="HAD-like_hydrolase_sf"/>
</dbReference>
<reference evidence="1" key="2">
    <citation type="submission" date="2021-04" db="EMBL/GenBank/DDBJ databases">
        <authorList>
            <person name="Gilroy R."/>
        </authorList>
    </citation>
    <scope>NUCLEOTIDE SEQUENCE</scope>
    <source>
        <strain evidence="1">CHK189-11263</strain>
    </source>
</reference>
<dbReference type="SUPFAM" id="SSF56784">
    <property type="entry name" value="HAD-like"/>
    <property type="match status" value="1"/>
</dbReference>
<dbReference type="NCBIfam" id="TIGR01549">
    <property type="entry name" value="HAD-SF-IA-v1"/>
    <property type="match status" value="1"/>
</dbReference>
<dbReference type="PANTHER" id="PTHR43434">
    <property type="entry name" value="PHOSPHOGLYCOLATE PHOSPHATASE"/>
    <property type="match status" value="1"/>
</dbReference>
<dbReference type="Pfam" id="PF13419">
    <property type="entry name" value="HAD_2"/>
    <property type="match status" value="1"/>
</dbReference>
<dbReference type="InterPro" id="IPR023214">
    <property type="entry name" value="HAD_sf"/>
</dbReference>
<organism evidence="1 2">
    <name type="scientific">Candidatus Flavonifractor intestinipullorum</name>
    <dbReference type="NCBI Taxonomy" id="2838587"/>
    <lineage>
        <taxon>Bacteria</taxon>
        <taxon>Bacillati</taxon>
        <taxon>Bacillota</taxon>
        <taxon>Clostridia</taxon>
        <taxon>Eubacteriales</taxon>
        <taxon>Oscillospiraceae</taxon>
        <taxon>Flavonifractor</taxon>
    </lineage>
</organism>
<keyword evidence="1" id="KW-0378">Hydrolase</keyword>
<name>A0A9D2S6V2_9FIRM</name>
<gene>
    <name evidence="1" type="ORF">H9714_08930</name>
</gene>
<accession>A0A9D2S6V2</accession>
<comment type="caution">
    <text evidence="1">The sequence shown here is derived from an EMBL/GenBank/DDBJ whole genome shotgun (WGS) entry which is preliminary data.</text>
</comment>
<dbReference type="AlphaFoldDB" id="A0A9D2S6V2"/>
<dbReference type="GO" id="GO:0006281">
    <property type="term" value="P:DNA repair"/>
    <property type="evidence" value="ECO:0007669"/>
    <property type="project" value="TreeGrafter"/>
</dbReference>
<proteinExistence type="predicted"/>
<dbReference type="Gene3D" id="1.10.150.240">
    <property type="entry name" value="Putative phosphatase, domain 2"/>
    <property type="match status" value="1"/>
</dbReference>
<dbReference type="InterPro" id="IPR041492">
    <property type="entry name" value="HAD_2"/>
</dbReference>
<dbReference type="InterPro" id="IPR006439">
    <property type="entry name" value="HAD-SF_hydro_IA"/>
</dbReference>
<dbReference type="Gene3D" id="3.40.50.1000">
    <property type="entry name" value="HAD superfamily/HAD-like"/>
    <property type="match status" value="1"/>
</dbReference>
<dbReference type="PANTHER" id="PTHR43434:SF1">
    <property type="entry name" value="PHOSPHOGLYCOLATE PHOSPHATASE"/>
    <property type="match status" value="1"/>
</dbReference>
<evidence type="ECO:0000313" key="1">
    <source>
        <dbReference type="EMBL" id="HJB57660.1"/>
    </source>
</evidence>
<dbReference type="GO" id="GO:0008967">
    <property type="term" value="F:phosphoglycolate phosphatase activity"/>
    <property type="evidence" value="ECO:0007669"/>
    <property type="project" value="TreeGrafter"/>
</dbReference>
<dbReference type="EMBL" id="DWYC01000081">
    <property type="protein sequence ID" value="HJB57660.1"/>
    <property type="molecule type" value="Genomic_DNA"/>
</dbReference>